<dbReference type="RefSeq" id="WP_227833957.1">
    <property type="nucleotide sequence ID" value="NZ_WEGK01000014.1"/>
</dbReference>
<feature type="region of interest" description="Disordered" evidence="1">
    <location>
        <begin position="165"/>
        <end position="186"/>
    </location>
</feature>
<organism evidence="3 4">
    <name type="scientific">Nocardia macrotermitis</name>
    <dbReference type="NCBI Taxonomy" id="2585198"/>
    <lineage>
        <taxon>Bacteria</taxon>
        <taxon>Bacillati</taxon>
        <taxon>Actinomycetota</taxon>
        <taxon>Actinomycetes</taxon>
        <taxon>Mycobacteriales</taxon>
        <taxon>Nocardiaceae</taxon>
        <taxon>Nocardia</taxon>
    </lineage>
</organism>
<dbReference type="Pfam" id="PF10935">
    <property type="entry name" value="DUF2637"/>
    <property type="match status" value="1"/>
</dbReference>
<keyword evidence="2" id="KW-1133">Transmembrane helix</keyword>
<proteinExistence type="predicted"/>
<reference evidence="3 4" key="1">
    <citation type="submission" date="2019-10" db="EMBL/GenBank/DDBJ databases">
        <title>Nocardia macrotermitis sp. nov. and Nocardia aurantia sp. nov., isolated from the gut of fungus growing-termite Macrotermes natalensis.</title>
        <authorList>
            <person name="Benndorf R."/>
            <person name="Schwitalla J."/>
            <person name="Martin K."/>
            <person name="De Beer W."/>
            <person name="Kaster A.-K."/>
            <person name="Vollmers J."/>
            <person name="Poulsen M."/>
            <person name="Beemelmanns C."/>
        </authorList>
    </citation>
    <scope>NUCLEOTIDE SEQUENCE [LARGE SCALE GENOMIC DNA]</scope>
    <source>
        <strain evidence="3 4">RB20</strain>
    </source>
</reference>
<keyword evidence="2" id="KW-0812">Transmembrane</keyword>
<keyword evidence="4" id="KW-1185">Reference proteome</keyword>
<sequence length="258" mass="27211">MNARVSQAMRWARWFAVLVTVTVGSAAFALSFAALRQLAIMAHVPAGLAWLWPVIVDGTIIQATVSVLVLASSPQRRSFLWVLAAGVGVSITGNSVHAALVGHVLPWWAAAMIAAVAPVSLLVDTHGLAVLFRAAHQDTTTVVPEPLNPVTVEPEPEPVQVSETVAGQPEPVTEPEPVAAVRKPASRWDPDKVARAKALRAEGRSYAEIGRVLEVSPRTAARYANATHTTRTEAATPLHAVRPVQQVLPLATAAVGGA</sequence>
<feature type="transmembrane region" description="Helical" evidence="2">
    <location>
        <begin position="12"/>
        <end position="35"/>
    </location>
</feature>
<name>A0A7K0DA71_9NOCA</name>
<evidence type="ECO:0000256" key="2">
    <source>
        <dbReference type="SAM" id="Phobius"/>
    </source>
</evidence>
<feature type="transmembrane region" description="Helical" evidence="2">
    <location>
        <begin position="105"/>
        <end position="123"/>
    </location>
</feature>
<keyword evidence="2" id="KW-0472">Membrane</keyword>
<evidence type="ECO:0008006" key="5">
    <source>
        <dbReference type="Google" id="ProtNLM"/>
    </source>
</evidence>
<feature type="compositionally biased region" description="Low complexity" evidence="1">
    <location>
        <begin position="165"/>
        <end position="181"/>
    </location>
</feature>
<comment type="caution">
    <text evidence="3">The sequence shown here is derived from an EMBL/GenBank/DDBJ whole genome shotgun (WGS) entry which is preliminary data.</text>
</comment>
<evidence type="ECO:0000313" key="4">
    <source>
        <dbReference type="Proteomes" id="UP000438448"/>
    </source>
</evidence>
<evidence type="ECO:0000256" key="1">
    <source>
        <dbReference type="SAM" id="MobiDB-lite"/>
    </source>
</evidence>
<evidence type="ECO:0000313" key="3">
    <source>
        <dbReference type="EMBL" id="MQY22670.1"/>
    </source>
</evidence>
<gene>
    <name evidence="3" type="ORF">NRB20_57920</name>
</gene>
<dbReference type="AlphaFoldDB" id="A0A7K0DA71"/>
<feature type="transmembrane region" description="Helical" evidence="2">
    <location>
        <begin position="78"/>
        <end position="99"/>
    </location>
</feature>
<dbReference type="EMBL" id="WEGK01000014">
    <property type="protein sequence ID" value="MQY22670.1"/>
    <property type="molecule type" value="Genomic_DNA"/>
</dbReference>
<dbReference type="Proteomes" id="UP000438448">
    <property type="component" value="Unassembled WGS sequence"/>
</dbReference>
<protein>
    <recommendedName>
        <fullName evidence="5">DUF2637 domain-containing protein</fullName>
    </recommendedName>
</protein>
<feature type="transmembrane region" description="Helical" evidence="2">
    <location>
        <begin position="47"/>
        <end position="71"/>
    </location>
</feature>
<dbReference type="InterPro" id="IPR021235">
    <property type="entry name" value="DUF2637"/>
</dbReference>
<accession>A0A7K0DA71</accession>